<evidence type="ECO:0000313" key="2">
    <source>
        <dbReference type="EMBL" id="OGC51461.1"/>
    </source>
</evidence>
<dbReference type="Proteomes" id="UP000178771">
    <property type="component" value="Unassembled WGS sequence"/>
</dbReference>
<name>A0A1F4V2Q7_UNCKA</name>
<dbReference type="EMBL" id="MEVH01000022">
    <property type="protein sequence ID" value="OGC51461.1"/>
    <property type="molecule type" value="Genomic_DNA"/>
</dbReference>
<keyword evidence="1" id="KW-0175">Coiled coil</keyword>
<organism evidence="2 3">
    <name type="scientific">candidate division WWE3 bacterium RIFCSPLOWO2_01_FULL_39_13</name>
    <dbReference type="NCBI Taxonomy" id="1802624"/>
    <lineage>
        <taxon>Bacteria</taxon>
        <taxon>Katanobacteria</taxon>
    </lineage>
</organism>
<evidence type="ECO:0000256" key="1">
    <source>
        <dbReference type="SAM" id="Coils"/>
    </source>
</evidence>
<sequence length="320" mass="36149">MKSIRSDFKSGRNQQIYNEYVSSDTSFNRLARKYNISPQRVQFIVNDLKKKGLGIKLTLSSLKKDREEYKNAAIELREAGKLEISLEMFSKVIDWDEKNHNIRGLVDVMGHKRIAFSLMADAEVDNKKKLELLKQAEEASRKAIESAEKKGIKDLAGSIAIQKVHLVGTIIKRVSLIGADKCTRDLLEALKLVEDALKDLPGSKSHKSWALLGKTKILHLLGRKEESLDTLSEAQKNLLLGYDEEMRNKDQGRMKMRVWATGILLAYAEFCKIEDMPLLAEIYAQAVANQPDPDKVLVARKKSAKEILGSLQFFRSKSSS</sequence>
<protein>
    <submittedName>
        <fullName evidence="2">Uncharacterized protein</fullName>
    </submittedName>
</protein>
<dbReference type="Gene3D" id="1.10.10.60">
    <property type="entry name" value="Homeodomain-like"/>
    <property type="match status" value="1"/>
</dbReference>
<evidence type="ECO:0000313" key="3">
    <source>
        <dbReference type="Proteomes" id="UP000178771"/>
    </source>
</evidence>
<feature type="coiled-coil region" evidence="1">
    <location>
        <begin position="119"/>
        <end position="150"/>
    </location>
</feature>
<gene>
    <name evidence="2" type="ORF">A2982_02750</name>
</gene>
<dbReference type="AlphaFoldDB" id="A0A1F4V2Q7"/>
<reference evidence="2 3" key="1">
    <citation type="journal article" date="2016" name="Nat. Commun.">
        <title>Thousands of microbial genomes shed light on interconnected biogeochemical processes in an aquifer system.</title>
        <authorList>
            <person name="Anantharaman K."/>
            <person name="Brown C.T."/>
            <person name="Hug L.A."/>
            <person name="Sharon I."/>
            <person name="Castelle C.J."/>
            <person name="Probst A.J."/>
            <person name="Thomas B.C."/>
            <person name="Singh A."/>
            <person name="Wilkins M.J."/>
            <person name="Karaoz U."/>
            <person name="Brodie E.L."/>
            <person name="Williams K.H."/>
            <person name="Hubbard S.S."/>
            <person name="Banfield J.F."/>
        </authorList>
    </citation>
    <scope>NUCLEOTIDE SEQUENCE [LARGE SCALE GENOMIC DNA]</scope>
</reference>
<accession>A0A1F4V2Q7</accession>
<comment type="caution">
    <text evidence="2">The sequence shown here is derived from an EMBL/GenBank/DDBJ whole genome shotgun (WGS) entry which is preliminary data.</text>
</comment>
<proteinExistence type="predicted"/>